<dbReference type="InterPro" id="IPR020922">
    <property type="entry name" value="dITP/XTP_pyrophosphatase"/>
</dbReference>
<comment type="catalytic activity">
    <reaction evidence="9 10">
        <text>XTP + H2O = XMP + diphosphate + H(+)</text>
        <dbReference type="Rhea" id="RHEA:28610"/>
        <dbReference type="ChEBI" id="CHEBI:15377"/>
        <dbReference type="ChEBI" id="CHEBI:15378"/>
        <dbReference type="ChEBI" id="CHEBI:33019"/>
        <dbReference type="ChEBI" id="CHEBI:57464"/>
        <dbReference type="ChEBI" id="CHEBI:61314"/>
        <dbReference type="EC" id="3.6.1.66"/>
    </reaction>
</comment>
<dbReference type="GO" id="GO:0005829">
    <property type="term" value="C:cytosol"/>
    <property type="evidence" value="ECO:0007669"/>
    <property type="project" value="TreeGrafter"/>
</dbReference>
<evidence type="ECO:0000313" key="12">
    <source>
        <dbReference type="EMBL" id="CUV65049.1"/>
    </source>
</evidence>
<dbReference type="GO" id="GO:0036222">
    <property type="term" value="F:XTP diphosphatase activity"/>
    <property type="evidence" value="ECO:0007669"/>
    <property type="project" value="UniProtKB-UniRule"/>
</dbReference>
<keyword evidence="7 10" id="KW-0546">Nucleotide metabolism</keyword>
<organism evidence="12">
    <name type="scientific">Sulfurovum sp. enrichment culture clone C5</name>
    <dbReference type="NCBI Taxonomy" id="497650"/>
    <lineage>
        <taxon>Bacteria</taxon>
        <taxon>Pseudomonadati</taxon>
        <taxon>Campylobacterota</taxon>
        <taxon>Epsilonproteobacteria</taxon>
        <taxon>Campylobacterales</taxon>
        <taxon>Sulfurovaceae</taxon>
        <taxon>Sulfurovum</taxon>
        <taxon>environmental samples</taxon>
    </lineage>
</organism>
<keyword evidence="3 10" id="KW-0479">Metal-binding</keyword>
<evidence type="ECO:0000256" key="6">
    <source>
        <dbReference type="ARBA" id="ARBA00022842"/>
    </source>
</evidence>
<gene>
    <name evidence="12" type="primary">rph</name>
    <name evidence="12" type="ORF">BN3087_170002</name>
</gene>
<evidence type="ECO:0000256" key="1">
    <source>
        <dbReference type="ARBA" id="ARBA00008023"/>
    </source>
</evidence>
<evidence type="ECO:0000256" key="5">
    <source>
        <dbReference type="ARBA" id="ARBA00022801"/>
    </source>
</evidence>
<dbReference type="GO" id="GO:0017111">
    <property type="term" value="F:ribonucleoside triphosphate phosphatase activity"/>
    <property type="evidence" value="ECO:0007669"/>
    <property type="project" value="InterPro"/>
</dbReference>
<comment type="catalytic activity">
    <reaction evidence="10">
        <text>ITP + H2O = IMP + diphosphate + H(+)</text>
        <dbReference type="Rhea" id="RHEA:29399"/>
        <dbReference type="ChEBI" id="CHEBI:15377"/>
        <dbReference type="ChEBI" id="CHEBI:15378"/>
        <dbReference type="ChEBI" id="CHEBI:33019"/>
        <dbReference type="ChEBI" id="CHEBI:58053"/>
        <dbReference type="ChEBI" id="CHEBI:61402"/>
        <dbReference type="EC" id="3.6.1.66"/>
    </reaction>
</comment>
<comment type="cofactor">
    <cofactor evidence="10">
        <name>Mg(2+)</name>
        <dbReference type="ChEBI" id="CHEBI:18420"/>
    </cofactor>
    <text evidence="10">Binds 1 Mg(2+) ion per subunit.</text>
</comment>
<dbReference type="Gene3D" id="3.90.950.10">
    <property type="match status" value="1"/>
</dbReference>
<accession>A0A0S4XLR3</accession>
<comment type="catalytic activity">
    <reaction evidence="8 10">
        <text>dITP + H2O = dIMP + diphosphate + H(+)</text>
        <dbReference type="Rhea" id="RHEA:28342"/>
        <dbReference type="ChEBI" id="CHEBI:15377"/>
        <dbReference type="ChEBI" id="CHEBI:15378"/>
        <dbReference type="ChEBI" id="CHEBI:33019"/>
        <dbReference type="ChEBI" id="CHEBI:61194"/>
        <dbReference type="ChEBI" id="CHEBI:61382"/>
        <dbReference type="EC" id="3.6.1.66"/>
    </reaction>
</comment>
<feature type="binding site" evidence="10">
    <location>
        <position position="37"/>
    </location>
    <ligand>
        <name>Mg(2+)</name>
        <dbReference type="ChEBI" id="CHEBI:18420"/>
    </ligand>
</feature>
<dbReference type="Pfam" id="PF01725">
    <property type="entry name" value="Ham1p_like"/>
    <property type="match status" value="1"/>
</dbReference>
<dbReference type="SUPFAM" id="SSF52972">
    <property type="entry name" value="ITPase-like"/>
    <property type="match status" value="1"/>
</dbReference>
<feature type="binding site" evidence="10">
    <location>
        <position position="68"/>
    </location>
    <ligand>
        <name>Mg(2+)</name>
        <dbReference type="ChEBI" id="CHEBI:18420"/>
    </ligand>
</feature>
<feature type="binding site" evidence="10">
    <location>
        <begin position="178"/>
        <end position="179"/>
    </location>
    <ligand>
        <name>substrate</name>
    </ligand>
</feature>
<dbReference type="InterPro" id="IPR002637">
    <property type="entry name" value="RdgB/HAM1"/>
</dbReference>
<dbReference type="GO" id="GO:0035870">
    <property type="term" value="F:dITP diphosphatase activity"/>
    <property type="evidence" value="ECO:0007669"/>
    <property type="project" value="UniProtKB-UniRule"/>
</dbReference>
<proteinExistence type="inferred from homology"/>
<dbReference type="PANTHER" id="PTHR11067:SF9">
    <property type="entry name" value="INOSINE TRIPHOSPHATE PYROPHOSPHATASE"/>
    <property type="match status" value="1"/>
</dbReference>
<dbReference type="AlphaFoldDB" id="A0A0S4XLR3"/>
<comment type="subunit">
    <text evidence="2 10">Homodimer.</text>
</comment>
<reference evidence="12" key="1">
    <citation type="submission" date="2015-11" db="EMBL/GenBank/DDBJ databases">
        <authorList>
            <person name="Zhang Y."/>
            <person name="Guo Z."/>
        </authorList>
    </citation>
    <scope>NUCLEOTIDE SEQUENCE</scope>
    <source>
        <strain evidence="12">BN30871</strain>
    </source>
</reference>
<comment type="function">
    <text evidence="10">Pyrophosphatase that catalyzes the hydrolysis of nucleoside triphosphates to their monophosphate derivatives, with a high preference for the non-canonical purine nucleotides XTP (xanthosine triphosphate), dITP (deoxyinosine triphosphate) and ITP. Seems to function as a house-cleaning enzyme that removes non-canonical purine nucleotides from the nucleotide pool, thus preventing their incorporation into DNA/RNA and avoiding chromosomal lesions.</text>
</comment>
<dbReference type="InterPro" id="IPR029001">
    <property type="entry name" value="ITPase-like_fam"/>
</dbReference>
<evidence type="ECO:0000256" key="3">
    <source>
        <dbReference type="ARBA" id="ARBA00022723"/>
    </source>
</evidence>
<dbReference type="EMBL" id="FAXN01000015">
    <property type="protein sequence ID" value="CUV65049.1"/>
    <property type="molecule type" value="Genomic_DNA"/>
</dbReference>
<dbReference type="GO" id="GO:0009117">
    <property type="term" value="P:nucleotide metabolic process"/>
    <property type="evidence" value="ECO:0007669"/>
    <property type="project" value="UniProtKB-KW"/>
</dbReference>
<feature type="binding site" evidence="10">
    <location>
        <begin position="7"/>
        <end position="12"/>
    </location>
    <ligand>
        <name>substrate</name>
    </ligand>
</feature>
<sequence length="198" mass="21868">MRIVLATSNKGKVKEISEFFGELVVPYTDIIDSFEIEENGDTFASNALIKARAIYDKLGCKDIVIADDSGISVPMLNFEPNIFSARYAGIGASDKDNLDKLISELKKANIKKTPAFYTAAIALVCKEGEFVVHGWMHGNVIDEARGNSGFGYDPMFIPQGYELTLGELPTEIKSDFSHRTKALKLIVPIIEMIKRGRS</sequence>
<keyword evidence="4 10" id="KW-0547">Nucleotide-binding</keyword>
<evidence type="ECO:0000256" key="4">
    <source>
        <dbReference type="ARBA" id="ARBA00022741"/>
    </source>
</evidence>
<feature type="active site" description="Proton acceptor" evidence="10">
    <location>
        <position position="68"/>
    </location>
</feature>
<comment type="similarity">
    <text evidence="1 10 11">Belongs to the HAM1 NTPase family.</text>
</comment>
<dbReference type="CDD" id="cd00515">
    <property type="entry name" value="HAM1"/>
    <property type="match status" value="1"/>
</dbReference>
<keyword evidence="6 10" id="KW-0460">Magnesium</keyword>
<evidence type="ECO:0000256" key="9">
    <source>
        <dbReference type="ARBA" id="ARBA00052017"/>
    </source>
</evidence>
<dbReference type="NCBIfam" id="TIGR00042">
    <property type="entry name" value="RdgB/HAM1 family non-canonical purine NTP pyrophosphatase"/>
    <property type="match status" value="1"/>
</dbReference>
<evidence type="ECO:0000256" key="2">
    <source>
        <dbReference type="ARBA" id="ARBA00011738"/>
    </source>
</evidence>
<dbReference type="HAMAP" id="MF_01405">
    <property type="entry name" value="Non_canon_purine_NTPase"/>
    <property type="match status" value="1"/>
</dbReference>
<keyword evidence="5 10" id="KW-0378">Hydrolase</keyword>
<dbReference type="GO" id="GO:0036220">
    <property type="term" value="F:ITP diphosphatase activity"/>
    <property type="evidence" value="ECO:0007669"/>
    <property type="project" value="UniProtKB-UniRule"/>
</dbReference>
<name>A0A0S4XLR3_9BACT</name>
<evidence type="ECO:0000256" key="7">
    <source>
        <dbReference type="ARBA" id="ARBA00023080"/>
    </source>
</evidence>
<protein>
    <recommendedName>
        <fullName evidence="10">dITP/XTP pyrophosphatase</fullName>
        <ecNumber evidence="10">3.6.1.66</ecNumber>
    </recommendedName>
    <alternativeName>
        <fullName evidence="10">Non-canonical purine NTP pyrophosphatase</fullName>
    </alternativeName>
    <alternativeName>
        <fullName evidence="10">Non-standard purine NTP pyrophosphatase</fullName>
    </alternativeName>
    <alternativeName>
        <fullName evidence="10">Nucleoside-triphosphate diphosphatase</fullName>
    </alternativeName>
    <alternativeName>
        <fullName evidence="10">Nucleoside-triphosphate pyrophosphatase</fullName>
        <shortName evidence="10">NTPase</shortName>
    </alternativeName>
</protein>
<evidence type="ECO:0000256" key="10">
    <source>
        <dbReference type="HAMAP-Rule" id="MF_01405"/>
    </source>
</evidence>
<evidence type="ECO:0000256" key="8">
    <source>
        <dbReference type="ARBA" id="ARBA00051875"/>
    </source>
</evidence>
<dbReference type="GO" id="GO:0046872">
    <property type="term" value="F:metal ion binding"/>
    <property type="evidence" value="ECO:0007669"/>
    <property type="project" value="UniProtKB-KW"/>
</dbReference>
<feature type="binding site" evidence="10">
    <location>
        <position position="69"/>
    </location>
    <ligand>
        <name>substrate</name>
    </ligand>
</feature>
<dbReference type="FunFam" id="3.90.950.10:FF:000001">
    <property type="entry name" value="dITP/XTP pyrophosphatase"/>
    <property type="match status" value="1"/>
</dbReference>
<feature type="binding site" evidence="10">
    <location>
        <begin position="150"/>
        <end position="153"/>
    </location>
    <ligand>
        <name>substrate</name>
    </ligand>
</feature>
<dbReference type="EC" id="3.6.1.66" evidence="10"/>
<dbReference type="PANTHER" id="PTHR11067">
    <property type="entry name" value="INOSINE TRIPHOSPHATE PYROPHOSPHATASE/HAM1 PROTEIN"/>
    <property type="match status" value="1"/>
</dbReference>
<dbReference type="GO" id="GO:0000166">
    <property type="term" value="F:nucleotide binding"/>
    <property type="evidence" value="ECO:0007669"/>
    <property type="project" value="UniProtKB-KW"/>
</dbReference>
<dbReference type="GO" id="GO:0009146">
    <property type="term" value="P:purine nucleoside triphosphate catabolic process"/>
    <property type="evidence" value="ECO:0007669"/>
    <property type="project" value="UniProtKB-UniRule"/>
</dbReference>
<evidence type="ECO:0000256" key="11">
    <source>
        <dbReference type="RuleBase" id="RU003781"/>
    </source>
</evidence>
<feature type="binding site" evidence="10">
    <location>
        <position position="173"/>
    </location>
    <ligand>
        <name>substrate</name>
    </ligand>
</feature>